<evidence type="ECO:0000313" key="3">
    <source>
        <dbReference type="EMBL" id="VAW73136.1"/>
    </source>
</evidence>
<feature type="domain" description="Signal transduction histidine kinase internal region" evidence="2">
    <location>
        <begin position="162"/>
        <end position="245"/>
    </location>
</feature>
<dbReference type="InterPro" id="IPR010559">
    <property type="entry name" value="Sig_transdc_His_kin_internal"/>
</dbReference>
<feature type="transmembrane region" description="Helical" evidence="1">
    <location>
        <begin position="56"/>
        <end position="77"/>
    </location>
</feature>
<dbReference type="PANTHER" id="PTHR34220:SF7">
    <property type="entry name" value="SENSOR HISTIDINE KINASE YPDA"/>
    <property type="match status" value="1"/>
</dbReference>
<accession>A0A3B0YXL0</accession>
<feature type="transmembrane region" description="Helical" evidence="1">
    <location>
        <begin position="89"/>
        <end position="111"/>
    </location>
</feature>
<protein>
    <recommendedName>
        <fullName evidence="2">Signal transduction histidine kinase internal region domain-containing protein</fullName>
    </recommendedName>
</protein>
<organism evidence="3">
    <name type="scientific">hydrothermal vent metagenome</name>
    <dbReference type="NCBI Taxonomy" id="652676"/>
    <lineage>
        <taxon>unclassified sequences</taxon>
        <taxon>metagenomes</taxon>
        <taxon>ecological metagenomes</taxon>
    </lineage>
</organism>
<name>A0A3B0YXL0_9ZZZZ</name>
<dbReference type="InterPro" id="IPR036890">
    <property type="entry name" value="HATPase_C_sf"/>
</dbReference>
<evidence type="ECO:0000259" key="2">
    <source>
        <dbReference type="Pfam" id="PF06580"/>
    </source>
</evidence>
<reference evidence="3" key="1">
    <citation type="submission" date="2018-06" db="EMBL/GenBank/DDBJ databases">
        <authorList>
            <person name="Zhirakovskaya E."/>
        </authorList>
    </citation>
    <scope>NUCLEOTIDE SEQUENCE</scope>
</reference>
<dbReference type="SUPFAM" id="SSF55874">
    <property type="entry name" value="ATPase domain of HSP90 chaperone/DNA topoisomerase II/histidine kinase"/>
    <property type="match status" value="1"/>
</dbReference>
<sequence>MSDAKLQYESNSASLLPDLCGANTVLTVMIVSQLLAFILVLANITPFATTHIWSSLGLVSLFVHWVALSSTLILCLMRRALAIMSRQKAAVVSYIIIMVVTFTMSLVVTGIERTLYSHSNPIWGWLFALRNTAISAIVIAIALRFIYLHRQQQIEHNAKASARIAALQARIRPHFLFNSMNTIAALIATRPDDAELAIEDLAELFRASLGKKTDANSVELVSLDTEFHYVKLYLQIEKLRLGDRLKVEWDIHDIPLTVRLPPLTLQPLFENAVYHGIEPLAAGGVIRVNCTIQNHLVNLVIENPKSINRFDQQSDGDNKQGNQMALDNIRERFDYVFGNKGKIYLIEQDDVVKLILNFPVDGDKLVS</sequence>
<proteinExistence type="predicted"/>
<evidence type="ECO:0000256" key="1">
    <source>
        <dbReference type="SAM" id="Phobius"/>
    </source>
</evidence>
<dbReference type="AlphaFoldDB" id="A0A3B0YXL0"/>
<feature type="transmembrane region" description="Helical" evidence="1">
    <location>
        <begin position="123"/>
        <end position="147"/>
    </location>
</feature>
<dbReference type="InterPro" id="IPR050640">
    <property type="entry name" value="Bact_2-comp_sensor_kinase"/>
</dbReference>
<dbReference type="GO" id="GO:0000155">
    <property type="term" value="F:phosphorelay sensor kinase activity"/>
    <property type="evidence" value="ECO:0007669"/>
    <property type="project" value="InterPro"/>
</dbReference>
<keyword evidence="1" id="KW-0472">Membrane</keyword>
<dbReference type="Pfam" id="PF06580">
    <property type="entry name" value="His_kinase"/>
    <property type="match status" value="1"/>
</dbReference>
<feature type="transmembrane region" description="Helical" evidence="1">
    <location>
        <begin position="21"/>
        <end position="44"/>
    </location>
</feature>
<dbReference type="EMBL" id="UOFL01000041">
    <property type="protein sequence ID" value="VAW73136.1"/>
    <property type="molecule type" value="Genomic_DNA"/>
</dbReference>
<dbReference type="GO" id="GO:0016020">
    <property type="term" value="C:membrane"/>
    <property type="evidence" value="ECO:0007669"/>
    <property type="project" value="InterPro"/>
</dbReference>
<keyword evidence="1" id="KW-1133">Transmembrane helix</keyword>
<keyword evidence="1" id="KW-0812">Transmembrane</keyword>
<gene>
    <name evidence="3" type="ORF">MNBD_GAMMA12-532</name>
</gene>
<dbReference type="PANTHER" id="PTHR34220">
    <property type="entry name" value="SENSOR HISTIDINE KINASE YPDA"/>
    <property type="match status" value="1"/>
</dbReference>